<dbReference type="PANTHER" id="PTHR21666:SF285">
    <property type="entry name" value="M23 FAMILY METALLOPEPTIDASE"/>
    <property type="match status" value="1"/>
</dbReference>
<dbReference type="Proteomes" id="UP000324996">
    <property type="component" value="Unassembled WGS sequence"/>
</dbReference>
<dbReference type="AlphaFoldDB" id="A0A5A7N906"/>
<feature type="signal peptide" evidence="1">
    <location>
        <begin position="1"/>
        <end position="21"/>
    </location>
</feature>
<dbReference type="Pfam" id="PF01551">
    <property type="entry name" value="Peptidase_M23"/>
    <property type="match status" value="1"/>
</dbReference>
<dbReference type="GO" id="GO:0004222">
    <property type="term" value="F:metalloendopeptidase activity"/>
    <property type="evidence" value="ECO:0007669"/>
    <property type="project" value="TreeGrafter"/>
</dbReference>
<evidence type="ECO:0000259" key="2">
    <source>
        <dbReference type="Pfam" id="PF01551"/>
    </source>
</evidence>
<name>A0A5A7N906_9PROT</name>
<dbReference type="Gene3D" id="2.70.70.10">
    <property type="entry name" value="Glucose Permease (Domain IIA)"/>
    <property type="match status" value="1"/>
</dbReference>
<evidence type="ECO:0000313" key="4">
    <source>
        <dbReference type="Proteomes" id="UP000324996"/>
    </source>
</evidence>
<keyword evidence="1" id="KW-0732">Signal</keyword>
<dbReference type="EMBL" id="BKCN01000006">
    <property type="protein sequence ID" value="GER03900.1"/>
    <property type="molecule type" value="Genomic_DNA"/>
</dbReference>
<dbReference type="RefSeq" id="WP_313980283.1">
    <property type="nucleotide sequence ID" value="NZ_BKCN01000006.1"/>
</dbReference>
<proteinExistence type="predicted"/>
<protein>
    <submittedName>
        <fullName evidence="3">Peptidase</fullName>
    </submittedName>
</protein>
<evidence type="ECO:0000313" key="3">
    <source>
        <dbReference type="EMBL" id="GER03900.1"/>
    </source>
</evidence>
<dbReference type="CDD" id="cd12797">
    <property type="entry name" value="M23_peptidase"/>
    <property type="match status" value="1"/>
</dbReference>
<gene>
    <name evidence="3" type="ORF">JCM17846_15820</name>
</gene>
<dbReference type="SUPFAM" id="SSF51261">
    <property type="entry name" value="Duplicated hybrid motif"/>
    <property type="match status" value="1"/>
</dbReference>
<keyword evidence="4" id="KW-1185">Reference proteome</keyword>
<feature type="domain" description="M23ase beta-sheet core" evidence="2">
    <location>
        <begin position="174"/>
        <end position="269"/>
    </location>
</feature>
<feature type="chain" id="PRO_5022976660" evidence="1">
    <location>
        <begin position="22"/>
        <end position="283"/>
    </location>
</feature>
<evidence type="ECO:0000256" key="1">
    <source>
        <dbReference type="SAM" id="SignalP"/>
    </source>
</evidence>
<dbReference type="InterPro" id="IPR050570">
    <property type="entry name" value="Cell_wall_metabolism_enzyme"/>
</dbReference>
<reference evidence="3 4" key="1">
    <citation type="submission" date="2019-09" db="EMBL/GenBank/DDBJ databases">
        <title>NBRP : Genome information of microbial organism related human and environment.</title>
        <authorList>
            <person name="Hattori M."/>
            <person name="Oshima K."/>
            <person name="Inaba H."/>
            <person name="Suda W."/>
            <person name="Sakamoto M."/>
            <person name="Iino T."/>
            <person name="Kitahara M."/>
            <person name="Oshida Y."/>
            <person name="Iida T."/>
            <person name="Kudo T."/>
            <person name="Itoh T."/>
            <person name="Ohkuma M."/>
        </authorList>
    </citation>
    <scope>NUCLEOTIDE SEQUENCE [LARGE SCALE GENOMIC DNA]</scope>
    <source>
        <strain evidence="3 4">Q-1</strain>
    </source>
</reference>
<dbReference type="PANTHER" id="PTHR21666">
    <property type="entry name" value="PEPTIDASE-RELATED"/>
    <property type="match status" value="1"/>
</dbReference>
<sequence>MRAFLMILGAILMVAAPYAKASDPFASLPDLLNGHLAQGGMVIGKTTPGSAVFLNDQLVRVAADGRFVIGFGRDAPLSHILRIKSPDGRVAQHDLTLEDRDFKVERVDGLPPDTVTPPPEYYERRRHETGQVRTARAEMSDLMAWSDGFILPAKGRISGVYGSQRILNGEPRSPHYGLDVAAAPGTAVVAPAAGIVRLAAPDFLLEGGILIIDHGFGVSSTLMHLKSVDVAVGDHVEQGEPVATLGATGRASGPHVDWRINWLDTRIDPQLVLQMPQQEGAAP</sequence>
<accession>A0A5A7N906</accession>
<dbReference type="InterPro" id="IPR016047">
    <property type="entry name" value="M23ase_b-sheet_dom"/>
</dbReference>
<dbReference type="InterPro" id="IPR011055">
    <property type="entry name" value="Dup_hybrid_motif"/>
</dbReference>
<comment type="caution">
    <text evidence="3">The sequence shown here is derived from an EMBL/GenBank/DDBJ whole genome shotgun (WGS) entry which is preliminary data.</text>
</comment>
<dbReference type="FunFam" id="2.70.70.10:FF:000019">
    <property type="entry name" value="M23 family peptidase"/>
    <property type="match status" value="1"/>
</dbReference>
<organism evidence="3 4">
    <name type="scientific">Iodidimonas nitroreducens</name>
    <dbReference type="NCBI Taxonomy" id="1236968"/>
    <lineage>
        <taxon>Bacteria</taxon>
        <taxon>Pseudomonadati</taxon>
        <taxon>Pseudomonadota</taxon>
        <taxon>Alphaproteobacteria</taxon>
        <taxon>Iodidimonadales</taxon>
        <taxon>Iodidimonadaceae</taxon>
        <taxon>Iodidimonas</taxon>
    </lineage>
</organism>